<evidence type="ECO:0000313" key="3">
    <source>
        <dbReference type="EMBL" id="EPY51653.1"/>
    </source>
</evidence>
<dbReference type="SMART" id="SM00213">
    <property type="entry name" value="UBQ"/>
    <property type="match status" value="1"/>
</dbReference>
<name>S9VV36_SCHCR</name>
<dbReference type="GO" id="GO:0030998">
    <property type="term" value="C:linear element"/>
    <property type="evidence" value="ECO:0007669"/>
    <property type="project" value="EnsemblFungi"/>
</dbReference>
<dbReference type="STRING" id="653667.S9VV36"/>
<dbReference type="OrthoDB" id="442921at2759"/>
<evidence type="ECO:0000259" key="2">
    <source>
        <dbReference type="PROSITE" id="PS50053"/>
    </source>
</evidence>
<dbReference type="PROSITE" id="PS50053">
    <property type="entry name" value="UBIQUITIN_2"/>
    <property type="match status" value="1"/>
</dbReference>
<keyword evidence="4" id="KW-1185">Reference proteome</keyword>
<dbReference type="GO" id="GO:0120290">
    <property type="term" value="P:stalled replication fork localization to nuclear periphery"/>
    <property type="evidence" value="ECO:0007669"/>
    <property type="project" value="EnsemblFungi"/>
</dbReference>
<dbReference type="GO" id="GO:0000723">
    <property type="term" value="P:telomere maintenance"/>
    <property type="evidence" value="ECO:0007669"/>
    <property type="project" value="EnsemblFungi"/>
</dbReference>
<feature type="compositionally biased region" description="Polar residues" evidence="1">
    <location>
        <begin position="21"/>
        <end position="30"/>
    </location>
</feature>
<feature type="compositionally biased region" description="Polar residues" evidence="1">
    <location>
        <begin position="1"/>
        <end position="13"/>
    </location>
</feature>
<dbReference type="InterPro" id="IPR029071">
    <property type="entry name" value="Ubiquitin-like_domsf"/>
</dbReference>
<dbReference type="CDD" id="cd16116">
    <property type="entry name" value="Ubl_Smt3_like"/>
    <property type="match status" value="1"/>
</dbReference>
<protein>
    <submittedName>
        <fullName evidence="3">SUMO protein</fullName>
    </submittedName>
</protein>
<proteinExistence type="predicted"/>
<dbReference type="HOGENOM" id="CLU_148322_4_0_1"/>
<organism evidence="3 4">
    <name type="scientific">Schizosaccharomyces cryophilus (strain OY26 / ATCC MYA-4695 / CBS 11777 / NBRC 106824 / NRRL Y48691)</name>
    <name type="common">Fission yeast</name>
    <dbReference type="NCBI Taxonomy" id="653667"/>
    <lineage>
        <taxon>Eukaryota</taxon>
        <taxon>Fungi</taxon>
        <taxon>Dikarya</taxon>
        <taxon>Ascomycota</taxon>
        <taxon>Taphrinomycotina</taxon>
        <taxon>Schizosaccharomycetes</taxon>
        <taxon>Schizosaccharomycetales</taxon>
        <taxon>Schizosaccharomycetaceae</taxon>
        <taxon>Schizosaccharomyces</taxon>
    </lineage>
</organism>
<dbReference type="GO" id="GO:1990426">
    <property type="term" value="P:mitotic recombination-dependent replication fork processing"/>
    <property type="evidence" value="ECO:0007669"/>
    <property type="project" value="EnsemblFungi"/>
</dbReference>
<sequence>MSDSPASNVSNIDNGAMTPTGGETSQQDVKPSTEHINLKVVGQDNNEVFFKIKKTTEFSKLMKIYCARQGKTLNSLRFLVDGERIRPDQTPAELDMEDGDQIEAVLEQLGGSN</sequence>
<dbReference type="OMA" id="MKIYCAR"/>
<evidence type="ECO:0000256" key="1">
    <source>
        <dbReference type="SAM" id="MobiDB-lite"/>
    </source>
</evidence>
<dbReference type="InterPro" id="IPR000626">
    <property type="entry name" value="Ubiquitin-like_dom"/>
</dbReference>
<evidence type="ECO:0000313" key="4">
    <source>
        <dbReference type="Proteomes" id="UP000015464"/>
    </source>
</evidence>
<reference evidence="3 4" key="1">
    <citation type="journal article" date="2011" name="Science">
        <title>Comparative functional genomics of the fission yeasts.</title>
        <authorList>
            <person name="Rhind N."/>
            <person name="Chen Z."/>
            <person name="Yassour M."/>
            <person name="Thompson D.A."/>
            <person name="Haas B.J."/>
            <person name="Habib N."/>
            <person name="Wapinski I."/>
            <person name="Roy S."/>
            <person name="Lin M.F."/>
            <person name="Heiman D.I."/>
            <person name="Young S.K."/>
            <person name="Furuya K."/>
            <person name="Guo Y."/>
            <person name="Pidoux A."/>
            <person name="Chen H.M."/>
            <person name="Robbertse B."/>
            <person name="Goldberg J.M."/>
            <person name="Aoki K."/>
            <person name="Bayne E.H."/>
            <person name="Berlin A.M."/>
            <person name="Desjardins C.A."/>
            <person name="Dobbs E."/>
            <person name="Dukaj L."/>
            <person name="Fan L."/>
            <person name="FitzGerald M.G."/>
            <person name="French C."/>
            <person name="Gujja S."/>
            <person name="Hansen K."/>
            <person name="Keifenheim D."/>
            <person name="Levin J.Z."/>
            <person name="Mosher R.A."/>
            <person name="Mueller C.A."/>
            <person name="Pfiffner J."/>
            <person name="Priest M."/>
            <person name="Russ C."/>
            <person name="Smialowska A."/>
            <person name="Swoboda P."/>
            <person name="Sykes S.M."/>
            <person name="Vaughn M."/>
            <person name="Vengrova S."/>
            <person name="Yoder R."/>
            <person name="Zeng Q."/>
            <person name="Allshire R."/>
            <person name="Baulcombe D."/>
            <person name="Birren B.W."/>
            <person name="Brown W."/>
            <person name="Ekwall K."/>
            <person name="Kellis M."/>
            <person name="Leatherwood J."/>
            <person name="Levin H."/>
            <person name="Margalit H."/>
            <person name="Martienssen R."/>
            <person name="Nieduszynski C.A."/>
            <person name="Spatafora J.W."/>
            <person name="Friedman N."/>
            <person name="Dalgaard J.Z."/>
            <person name="Baumann P."/>
            <person name="Niki H."/>
            <person name="Regev A."/>
            <person name="Nusbaum C."/>
        </authorList>
    </citation>
    <scope>NUCLEOTIDE SEQUENCE [LARGE SCALE GENOMIC DNA]</scope>
    <source>
        <strain evidence="4">OY26 / ATCC MYA-4695 / CBS 11777 / NBRC 106824 / NRRL Y48691</strain>
    </source>
</reference>
<dbReference type="Proteomes" id="UP000015464">
    <property type="component" value="Unassembled WGS sequence"/>
</dbReference>
<dbReference type="EMBL" id="KE546990">
    <property type="protein sequence ID" value="EPY51653.1"/>
    <property type="molecule type" value="Genomic_DNA"/>
</dbReference>
<feature type="region of interest" description="Disordered" evidence="1">
    <location>
        <begin position="1"/>
        <end position="34"/>
    </location>
</feature>
<dbReference type="eggNOG" id="KOG1769">
    <property type="taxonomic scope" value="Eukaryota"/>
</dbReference>
<accession>S9VV36</accession>
<dbReference type="RefSeq" id="XP_013023039.1">
    <property type="nucleotide sequence ID" value="XM_013167585.1"/>
</dbReference>
<feature type="domain" description="Ubiquitin-like" evidence="2">
    <location>
        <begin position="34"/>
        <end position="111"/>
    </location>
</feature>
<gene>
    <name evidence="3" type="ORF">SPOG_00078</name>
</gene>
<dbReference type="SUPFAM" id="SSF54236">
    <property type="entry name" value="Ubiquitin-like"/>
    <property type="match status" value="1"/>
</dbReference>
<dbReference type="PANTHER" id="PTHR10562">
    <property type="entry name" value="SMALL UBIQUITIN-RELATED MODIFIER"/>
    <property type="match status" value="1"/>
</dbReference>
<dbReference type="GO" id="GO:0044732">
    <property type="term" value="C:mitotic spindle pole body"/>
    <property type="evidence" value="ECO:0007669"/>
    <property type="project" value="EnsemblFungi"/>
</dbReference>
<dbReference type="Gene3D" id="3.10.20.90">
    <property type="entry name" value="Phosphatidylinositol 3-kinase Catalytic Subunit, Chain A, domain 1"/>
    <property type="match status" value="1"/>
</dbReference>
<dbReference type="InterPro" id="IPR022617">
    <property type="entry name" value="Rad60/SUMO-like_dom"/>
</dbReference>
<dbReference type="GeneID" id="25034410"/>
<dbReference type="GO" id="GO:0031386">
    <property type="term" value="F:protein tag activity"/>
    <property type="evidence" value="ECO:0007669"/>
    <property type="project" value="EnsemblFungi"/>
</dbReference>
<dbReference type="AlphaFoldDB" id="S9VV36"/>
<dbReference type="FunFam" id="3.10.20.90:FF:000208">
    <property type="entry name" value="Small ubiquitin-related modifier"/>
    <property type="match status" value="1"/>
</dbReference>
<dbReference type="Pfam" id="PF11976">
    <property type="entry name" value="Rad60-SLD"/>
    <property type="match status" value="1"/>
</dbReference>